<dbReference type="KEGG" id="jeo:JMA_33760"/>
<proteinExistence type="predicted"/>
<sequence length="41" mass="4695">MKKKWTTISLESIEVDKTFAGPGKRIADEYQCDPDETVNYS</sequence>
<keyword evidence="2" id="KW-1185">Reference proteome</keyword>
<dbReference type="AlphaFoldDB" id="A0A0B5AVR2"/>
<dbReference type="Proteomes" id="UP000031449">
    <property type="component" value="Chromosome"/>
</dbReference>
<dbReference type="InterPro" id="IPR049825">
    <property type="entry name" value="Lasso_PadeA-like"/>
</dbReference>
<organism evidence="1 2">
    <name type="scientific">Jeotgalibacillus malaysiensis</name>
    <dbReference type="NCBI Taxonomy" id="1508404"/>
    <lineage>
        <taxon>Bacteria</taxon>
        <taxon>Bacillati</taxon>
        <taxon>Bacillota</taxon>
        <taxon>Bacilli</taxon>
        <taxon>Bacillales</taxon>
        <taxon>Caryophanaceae</taxon>
        <taxon>Jeotgalibacillus</taxon>
    </lineage>
</organism>
<evidence type="ECO:0000313" key="1">
    <source>
        <dbReference type="EMBL" id="AJD92693.1"/>
    </source>
</evidence>
<gene>
    <name evidence="1" type="ORF">JMA_33760</name>
</gene>
<dbReference type="NCBIfam" id="NF033524">
    <property type="entry name" value="lasso_PadeA_fam"/>
    <property type="match status" value="1"/>
</dbReference>
<dbReference type="OrthoDB" id="2913105at2"/>
<protein>
    <submittedName>
        <fullName evidence="1">Uncharacterized protein</fullName>
    </submittedName>
</protein>
<dbReference type="STRING" id="1508404.JMA_33760"/>
<dbReference type="EMBL" id="CP009416">
    <property type="protein sequence ID" value="AJD92693.1"/>
    <property type="molecule type" value="Genomic_DNA"/>
</dbReference>
<reference evidence="1 2" key="1">
    <citation type="submission" date="2014-08" db="EMBL/GenBank/DDBJ databases">
        <title>Complete genome of a marine bacteria Jeotgalibacillus malaysiensis.</title>
        <authorList>
            <person name="Yaakop A.S."/>
            <person name="Chan K.-G."/>
            <person name="Goh K.M."/>
        </authorList>
    </citation>
    <scope>NUCLEOTIDE SEQUENCE [LARGE SCALE GENOMIC DNA]</scope>
    <source>
        <strain evidence="1 2">D5</strain>
    </source>
</reference>
<evidence type="ECO:0000313" key="2">
    <source>
        <dbReference type="Proteomes" id="UP000031449"/>
    </source>
</evidence>
<dbReference type="HOGENOM" id="CLU_218975_0_0_9"/>
<name>A0A0B5AVR2_9BACL</name>
<dbReference type="BioCyc" id="JESP1508404:G14D9-12657-MONOMER"/>
<accession>A0A0B5AVR2</accession>